<name>A0A3D8R575_9EURO</name>
<feature type="domain" description="DSBA-like thioredoxin" evidence="1">
    <location>
        <begin position="6"/>
        <end position="222"/>
    </location>
</feature>
<dbReference type="Pfam" id="PF01323">
    <property type="entry name" value="DSBA"/>
    <property type="match status" value="1"/>
</dbReference>
<dbReference type="RefSeq" id="XP_026600926.1">
    <property type="nucleotide sequence ID" value="XM_026750913.1"/>
</dbReference>
<keyword evidence="3" id="KW-1185">Reference proteome</keyword>
<sequence>MTNFNIQIISDSVCPWCYVGYRRLSRAISTHKLTNPLDTFTITWSPFYLNAASPAYPGVDKRSFYESKFGAARTGAIFERLAAVGEGEGIKFSFGGRTGKTRDSHRLIWLSGLKEKELRESGTVPGGDAIGGLQTRVVERLFRAYFEEEKNITERGVLVEAAVGAGLEKGEVEGLLDSDVGGKEVDGEAEGARRQFVTGVPYFMVQGQYAIEGADEPETFLEVFGKIKGAEQ</sequence>
<comment type="caution">
    <text evidence="2">The sequence shown here is derived from an EMBL/GenBank/DDBJ whole genome shotgun (WGS) entry which is preliminary data.</text>
</comment>
<organism evidence="2 3">
    <name type="scientific">Aspergillus mulundensis</name>
    <dbReference type="NCBI Taxonomy" id="1810919"/>
    <lineage>
        <taxon>Eukaryota</taxon>
        <taxon>Fungi</taxon>
        <taxon>Dikarya</taxon>
        <taxon>Ascomycota</taxon>
        <taxon>Pezizomycotina</taxon>
        <taxon>Eurotiomycetes</taxon>
        <taxon>Eurotiomycetidae</taxon>
        <taxon>Eurotiales</taxon>
        <taxon>Aspergillaceae</taxon>
        <taxon>Aspergillus</taxon>
        <taxon>Aspergillus subgen. Nidulantes</taxon>
    </lineage>
</organism>
<dbReference type="GeneID" id="38119267"/>
<dbReference type="CDD" id="cd03024">
    <property type="entry name" value="DsbA_FrnE"/>
    <property type="match status" value="1"/>
</dbReference>
<dbReference type="InterPro" id="IPR036249">
    <property type="entry name" value="Thioredoxin-like_sf"/>
</dbReference>
<dbReference type="AlphaFoldDB" id="A0A3D8R575"/>
<dbReference type="PANTHER" id="PTHR13887:SF41">
    <property type="entry name" value="THIOREDOXIN SUPERFAMILY PROTEIN"/>
    <property type="match status" value="1"/>
</dbReference>
<protein>
    <recommendedName>
        <fullName evidence="1">DSBA-like thioredoxin domain-containing protein</fullName>
    </recommendedName>
</protein>
<evidence type="ECO:0000313" key="2">
    <source>
        <dbReference type="EMBL" id="RDW69137.1"/>
    </source>
</evidence>
<dbReference type="Gene3D" id="3.40.30.10">
    <property type="entry name" value="Glutaredoxin"/>
    <property type="match status" value="1"/>
</dbReference>
<dbReference type="OrthoDB" id="1930760at2759"/>
<dbReference type="EMBL" id="PVWQ01000011">
    <property type="protein sequence ID" value="RDW69137.1"/>
    <property type="molecule type" value="Genomic_DNA"/>
</dbReference>
<dbReference type="PANTHER" id="PTHR13887">
    <property type="entry name" value="GLUTATHIONE S-TRANSFERASE KAPPA"/>
    <property type="match status" value="1"/>
</dbReference>
<dbReference type="STRING" id="1810919.A0A3D8R575"/>
<accession>A0A3D8R575</accession>
<dbReference type="GO" id="GO:0016491">
    <property type="term" value="F:oxidoreductase activity"/>
    <property type="evidence" value="ECO:0007669"/>
    <property type="project" value="InterPro"/>
</dbReference>
<evidence type="ECO:0000259" key="1">
    <source>
        <dbReference type="Pfam" id="PF01323"/>
    </source>
</evidence>
<dbReference type="InterPro" id="IPR001853">
    <property type="entry name" value="DSBA-like_thioredoxin_dom"/>
</dbReference>
<evidence type="ECO:0000313" key="3">
    <source>
        <dbReference type="Proteomes" id="UP000256690"/>
    </source>
</evidence>
<proteinExistence type="predicted"/>
<dbReference type="Proteomes" id="UP000256690">
    <property type="component" value="Unassembled WGS sequence"/>
</dbReference>
<gene>
    <name evidence="2" type="ORF">DSM5745_08897</name>
</gene>
<dbReference type="SUPFAM" id="SSF52833">
    <property type="entry name" value="Thioredoxin-like"/>
    <property type="match status" value="1"/>
</dbReference>
<reference evidence="2 3" key="1">
    <citation type="journal article" date="2018" name="IMA Fungus">
        <title>IMA Genome-F 9: Draft genome sequence of Annulohypoxylon stygium, Aspergillus mulundensis, Berkeleyomyces basicola (syn. Thielaviopsis basicola), Ceratocystis smalleyi, two Cercospora beticola strains, Coleophoma cylindrospora, Fusarium fracticaudum, Phialophora cf. hyalina, and Morchella septimelata.</title>
        <authorList>
            <person name="Wingfield B.D."/>
            <person name="Bills G.F."/>
            <person name="Dong Y."/>
            <person name="Huang W."/>
            <person name="Nel W.J."/>
            <person name="Swalarsk-Parry B.S."/>
            <person name="Vaghefi N."/>
            <person name="Wilken P.M."/>
            <person name="An Z."/>
            <person name="de Beer Z.W."/>
            <person name="De Vos L."/>
            <person name="Chen L."/>
            <person name="Duong T.A."/>
            <person name="Gao Y."/>
            <person name="Hammerbacher A."/>
            <person name="Kikkert J.R."/>
            <person name="Li Y."/>
            <person name="Li H."/>
            <person name="Li K."/>
            <person name="Li Q."/>
            <person name="Liu X."/>
            <person name="Ma X."/>
            <person name="Naidoo K."/>
            <person name="Pethybridge S.J."/>
            <person name="Sun J."/>
            <person name="Steenkamp E.T."/>
            <person name="van der Nest M.A."/>
            <person name="van Wyk S."/>
            <person name="Wingfield M.J."/>
            <person name="Xiong C."/>
            <person name="Yue Q."/>
            <person name="Zhang X."/>
        </authorList>
    </citation>
    <scope>NUCLEOTIDE SEQUENCE [LARGE SCALE GENOMIC DNA]</scope>
    <source>
        <strain evidence="2 3">DSM 5745</strain>
    </source>
</reference>